<keyword evidence="3" id="KW-1185">Reference proteome</keyword>
<accession>A0A897NVQ4</accession>
<dbReference type="AlphaFoldDB" id="A0A897NVQ4"/>
<organism evidence="2 3">
    <name type="scientific">Halapricum desulfuricans</name>
    <dbReference type="NCBI Taxonomy" id="2841257"/>
    <lineage>
        <taxon>Archaea</taxon>
        <taxon>Methanobacteriati</taxon>
        <taxon>Methanobacteriota</taxon>
        <taxon>Stenosarchaea group</taxon>
        <taxon>Halobacteria</taxon>
        <taxon>Halobacteriales</taxon>
        <taxon>Haloarculaceae</taxon>
        <taxon>Halapricum</taxon>
    </lineage>
</organism>
<evidence type="ECO:0000313" key="2">
    <source>
        <dbReference type="EMBL" id="QSG15635.1"/>
    </source>
</evidence>
<sequence>MPVREQSIHHDTSHATESDDSDLHISPCSAPGSMGCGSSSRVSGEGFWSGPPKQA</sequence>
<dbReference type="Proteomes" id="UP000663292">
    <property type="component" value="Chromosome"/>
</dbReference>
<reference evidence="2 3" key="1">
    <citation type="submission" date="2020-11" db="EMBL/GenBank/DDBJ databases">
        <title>Carbohydrate-dependent, anaerobic sulfur respiration: A novel catabolism in halophilic archaea.</title>
        <authorList>
            <person name="Sorokin D.Y."/>
            <person name="Messina E."/>
            <person name="Smedile F."/>
            <person name="La Cono V."/>
            <person name="Hallsworth J.E."/>
            <person name="Yakimov M.M."/>
        </authorList>
    </citation>
    <scope>NUCLEOTIDE SEQUENCE [LARGE SCALE GENOMIC DNA]</scope>
    <source>
        <strain evidence="2 3">HSR-Est</strain>
    </source>
</reference>
<dbReference type="EMBL" id="CP064791">
    <property type="protein sequence ID" value="QSG15635.1"/>
    <property type="molecule type" value="Genomic_DNA"/>
</dbReference>
<feature type="region of interest" description="Disordered" evidence="1">
    <location>
        <begin position="1"/>
        <end position="55"/>
    </location>
</feature>
<protein>
    <submittedName>
        <fullName evidence="2">Uncharacterized protein</fullName>
    </submittedName>
</protein>
<evidence type="ECO:0000313" key="3">
    <source>
        <dbReference type="Proteomes" id="UP000663292"/>
    </source>
</evidence>
<gene>
    <name evidence="2" type="ORF">HSEST_2120</name>
</gene>
<feature type="compositionally biased region" description="Basic and acidic residues" evidence="1">
    <location>
        <begin position="1"/>
        <end position="23"/>
    </location>
</feature>
<proteinExistence type="predicted"/>
<evidence type="ECO:0000256" key="1">
    <source>
        <dbReference type="SAM" id="MobiDB-lite"/>
    </source>
</evidence>
<name>A0A897NVQ4_9EURY</name>